<dbReference type="AlphaFoldDB" id="A0A2G8RUY9"/>
<dbReference type="Pfam" id="PF06985">
    <property type="entry name" value="HET"/>
    <property type="match status" value="1"/>
</dbReference>
<dbReference type="STRING" id="1077348.A0A2G8RUY9"/>
<evidence type="ECO:0000259" key="3">
    <source>
        <dbReference type="Pfam" id="PF26640"/>
    </source>
</evidence>
<evidence type="ECO:0000256" key="1">
    <source>
        <dbReference type="SAM" id="MobiDB-lite"/>
    </source>
</evidence>
<keyword evidence="5" id="KW-1185">Reference proteome</keyword>
<name>A0A2G8RUY9_9APHY</name>
<protein>
    <submittedName>
        <fullName evidence="4">Uncharacterized protein</fullName>
    </submittedName>
</protein>
<dbReference type="Proteomes" id="UP000230002">
    <property type="component" value="Unassembled WGS sequence"/>
</dbReference>
<comment type="caution">
    <text evidence="4">The sequence shown here is derived from an EMBL/GenBank/DDBJ whole genome shotgun (WGS) entry which is preliminary data.</text>
</comment>
<accession>A0A2G8RUY9</accession>
<dbReference type="InterPro" id="IPR010730">
    <property type="entry name" value="HET"/>
</dbReference>
<dbReference type="InterPro" id="IPR058525">
    <property type="entry name" value="DUF8212"/>
</dbReference>
<dbReference type="PANTHER" id="PTHR10622:SF10">
    <property type="entry name" value="HET DOMAIN-CONTAINING PROTEIN"/>
    <property type="match status" value="1"/>
</dbReference>
<gene>
    <name evidence="4" type="ORF">GSI_13225</name>
</gene>
<evidence type="ECO:0000259" key="2">
    <source>
        <dbReference type="Pfam" id="PF06985"/>
    </source>
</evidence>
<evidence type="ECO:0000313" key="4">
    <source>
        <dbReference type="EMBL" id="PIL25336.1"/>
    </source>
</evidence>
<organism evidence="4 5">
    <name type="scientific">Ganoderma sinense ZZ0214-1</name>
    <dbReference type="NCBI Taxonomy" id="1077348"/>
    <lineage>
        <taxon>Eukaryota</taxon>
        <taxon>Fungi</taxon>
        <taxon>Dikarya</taxon>
        <taxon>Basidiomycota</taxon>
        <taxon>Agaricomycotina</taxon>
        <taxon>Agaricomycetes</taxon>
        <taxon>Polyporales</taxon>
        <taxon>Polyporaceae</taxon>
        <taxon>Ganoderma</taxon>
    </lineage>
</organism>
<feature type="domain" description="Heterokaryon incompatibility" evidence="2">
    <location>
        <begin position="30"/>
        <end position="90"/>
    </location>
</feature>
<proteinExistence type="predicted"/>
<sequence length="1113" mass="124563">MAVSRPTVAANANLRSLFQRPSTPRPIWDPDSGLSEKVRRACEVARRDGYRYIWIDSCCINKESSAELSEAINSMYNWYRGAQVCYAFLADVPPGGDVRAKDSKFRESRWFKRGWTLQELVAPLVVVFLSKDWQYLGTKDGLADLIKDITSIDIGILTHERVLSEESVANRMRWAARRETTRVEDQAYSLLGIFGITMPTLYGEGQNAFRRLQEQILERIPDHSIFVWGYRDAQPFPLTQHGLHSSHNVRCADRETLLALSPAQFYDKNWGKSPEQRIIRPAEDSIKSLELPVEEFTRTPYGIRTKVCLLPLEALNPHIEILVKENKTVSWYLIVLCSQYAHDPLRLLCRLCYIRTDNAPVKLLYLERGFLMTQSTFGGVFILSIDDISHIRNTLQLKAKTVYLPHLKPPGAERQIEKVSGVKTLSLSLPTWALAVLQAGGYTVTNIQTPTQTKYGSYSYLSFAFTLINATFGMHIHYRCVEHWLKPVVAIAARVWILSPGEEVVKTNTDIQLSLPYTAAAWVDCHPWNMTLPTRSLNLIMDSGESVTLRLGLDLVEPRQYNLRVDVGPYINTEVGAPFRPHLEKLPSYRAIFPGAHTTLNLVLMGSARRALETKGYSAHLVVDPSLCGSYGSHSLTLTPTNTAGPDKFAIIVKYLHAAQGVGFPGLGGGFDPDRKFCQFAIVARVTLECINPGFKTAEDGPYFLFWKCSPDYWSAELEWSLEQKCVVLTTPTGTLFTLQLGLVLAWYSEYYLDIDIDPGTSSLGAQELSSTRKNPRIDGDHDMLNNWAHDGISLTLRGDDRRALQAQGYQVHFKTLDDSEGDESDGRVYHRLTLSHIDVTVIVEYSHRLITHYPEPGYSGSKLQLQEDYPFFLADPQMHSHSDSSTSTAKVPLKRCNQELTFQASVRTEPPCSVQEVTPSRDAVQGNDTIATVDWKARADNPKYRAGQWSRSFEPGQITITCPTGHQLMLLLNLHLGWFSEYCLMVEINPLPPCRAHPLVDAELVPEYGLDELDELDETSVDLENIRQPLTQSAEPGQSAEVHDEPLLADPRRRINPEGSPVGSKEGAGGGGGNNPDLHSGGELLPLHAGPSGSQARVRSGESERAMTPMPR</sequence>
<feature type="region of interest" description="Disordered" evidence="1">
    <location>
        <begin position="1031"/>
        <end position="1113"/>
    </location>
</feature>
<evidence type="ECO:0000313" key="5">
    <source>
        <dbReference type="Proteomes" id="UP000230002"/>
    </source>
</evidence>
<feature type="domain" description="DUF8212" evidence="3">
    <location>
        <begin position="207"/>
        <end position="407"/>
    </location>
</feature>
<dbReference type="Pfam" id="PF26640">
    <property type="entry name" value="DUF8212"/>
    <property type="match status" value="1"/>
</dbReference>
<dbReference type="OrthoDB" id="2749026at2759"/>
<dbReference type="PANTHER" id="PTHR10622">
    <property type="entry name" value="HET DOMAIN-CONTAINING PROTEIN"/>
    <property type="match status" value="1"/>
</dbReference>
<dbReference type="EMBL" id="AYKW01000056">
    <property type="protein sequence ID" value="PIL25336.1"/>
    <property type="molecule type" value="Genomic_DNA"/>
</dbReference>
<reference evidence="4 5" key="1">
    <citation type="journal article" date="2015" name="Sci. Rep.">
        <title>Chromosome-level genome map provides insights into diverse defense mechanisms in the medicinal fungus Ganoderma sinense.</title>
        <authorList>
            <person name="Zhu Y."/>
            <person name="Xu J."/>
            <person name="Sun C."/>
            <person name="Zhou S."/>
            <person name="Xu H."/>
            <person name="Nelson D.R."/>
            <person name="Qian J."/>
            <person name="Song J."/>
            <person name="Luo H."/>
            <person name="Xiang L."/>
            <person name="Li Y."/>
            <person name="Xu Z."/>
            <person name="Ji A."/>
            <person name="Wang L."/>
            <person name="Lu S."/>
            <person name="Hayward A."/>
            <person name="Sun W."/>
            <person name="Li X."/>
            <person name="Schwartz D.C."/>
            <person name="Wang Y."/>
            <person name="Chen S."/>
        </authorList>
    </citation>
    <scope>NUCLEOTIDE SEQUENCE [LARGE SCALE GENOMIC DNA]</scope>
    <source>
        <strain evidence="4 5">ZZ0214-1</strain>
    </source>
</reference>
<feature type="compositionally biased region" description="Basic and acidic residues" evidence="1">
    <location>
        <begin position="1042"/>
        <end position="1057"/>
    </location>
</feature>